<name>A0ABZ2YH91_9BACT</name>
<protein>
    <submittedName>
        <fullName evidence="3">Porin family protein</fullName>
    </submittedName>
</protein>
<dbReference type="Proteomes" id="UP001485459">
    <property type="component" value="Chromosome"/>
</dbReference>
<feature type="chain" id="PRO_5047117944" evidence="1">
    <location>
        <begin position="20"/>
        <end position="204"/>
    </location>
</feature>
<evidence type="ECO:0000313" key="3">
    <source>
        <dbReference type="EMBL" id="WZN39136.1"/>
    </source>
</evidence>
<dbReference type="RefSeq" id="WP_341834139.1">
    <property type="nucleotide sequence ID" value="NZ_CP149822.1"/>
</dbReference>
<organism evidence="3 4">
    <name type="scientific">Chitinophaga pollutisoli</name>
    <dbReference type="NCBI Taxonomy" id="3133966"/>
    <lineage>
        <taxon>Bacteria</taxon>
        <taxon>Pseudomonadati</taxon>
        <taxon>Bacteroidota</taxon>
        <taxon>Chitinophagia</taxon>
        <taxon>Chitinophagales</taxon>
        <taxon>Chitinophagaceae</taxon>
        <taxon>Chitinophaga</taxon>
    </lineage>
</organism>
<sequence length="204" mass="21932">MKKVLLSVAAMLMAGATFAQVQFGVVAGPQFSSQTYKINGNKETSDLLTGLRAGVTVDLPLADEFFIQPSLLYSGKGGKETNGNLEGKMRIHYLELPVNFMFKPEVGAGNLYLGAGPYLAMGLGGKIEGQAWGITGSRDIDWDNDIKRFDAGANLQFGYELPQGLNFGLYADLGLVNISQNGNSDNSRRNTSFGVTLGYKFAGR</sequence>
<dbReference type="Pfam" id="PF13568">
    <property type="entry name" value="OMP_b-brl_2"/>
    <property type="match status" value="1"/>
</dbReference>
<keyword evidence="4" id="KW-1185">Reference proteome</keyword>
<keyword evidence="1" id="KW-0732">Signal</keyword>
<feature type="domain" description="Outer membrane protein beta-barrel" evidence="2">
    <location>
        <begin position="18"/>
        <end position="179"/>
    </location>
</feature>
<evidence type="ECO:0000313" key="4">
    <source>
        <dbReference type="Proteomes" id="UP001485459"/>
    </source>
</evidence>
<evidence type="ECO:0000256" key="1">
    <source>
        <dbReference type="SAM" id="SignalP"/>
    </source>
</evidence>
<accession>A0ABZ2YH91</accession>
<dbReference type="InterPro" id="IPR025665">
    <property type="entry name" value="Beta-barrel_OMP_2"/>
</dbReference>
<dbReference type="EMBL" id="CP149822">
    <property type="protein sequence ID" value="WZN39136.1"/>
    <property type="molecule type" value="Genomic_DNA"/>
</dbReference>
<feature type="signal peptide" evidence="1">
    <location>
        <begin position="1"/>
        <end position="19"/>
    </location>
</feature>
<evidence type="ECO:0000259" key="2">
    <source>
        <dbReference type="Pfam" id="PF13568"/>
    </source>
</evidence>
<proteinExistence type="predicted"/>
<gene>
    <name evidence="3" type="ORF">WJU16_14110</name>
</gene>
<reference evidence="4" key="1">
    <citation type="submission" date="2024-03" db="EMBL/GenBank/DDBJ databases">
        <title>Chitinophaga horti sp. nov., isolated from garden soil.</title>
        <authorList>
            <person name="Lee D.S."/>
            <person name="Han D.M."/>
            <person name="Baek J.H."/>
            <person name="Choi D.G."/>
            <person name="Jeon J.H."/>
            <person name="Jeon C.O."/>
        </authorList>
    </citation>
    <scope>NUCLEOTIDE SEQUENCE [LARGE SCALE GENOMIC DNA]</scope>
    <source>
        <strain evidence="4">GPA1</strain>
    </source>
</reference>